<dbReference type="RefSeq" id="WP_011812563.1">
    <property type="nucleotide sequence ID" value="NC_008786.1"/>
</dbReference>
<dbReference type="Proteomes" id="UP000000374">
    <property type="component" value="Chromosome"/>
</dbReference>
<name>A1WSH8_VEREI</name>
<evidence type="ECO:0000313" key="2">
    <source>
        <dbReference type="Proteomes" id="UP000000374"/>
    </source>
</evidence>
<dbReference type="AlphaFoldDB" id="A1WSH8"/>
<dbReference type="GeneID" id="76463158"/>
<evidence type="ECO:0000313" key="1">
    <source>
        <dbReference type="EMBL" id="ABM60585.1"/>
    </source>
</evidence>
<dbReference type="KEGG" id="vei:Veis_4897"/>
<keyword evidence="2" id="KW-1185">Reference proteome</keyword>
<proteinExistence type="predicted"/>
<reference evidence="2" key="1">
    <citation type="submission" date="2006-12" db="EMBL/GenBank/DDBJ databases">
        <title>Complete sequence of chromosome 1 of Verminephrobacter eiseniae EF01-2.</title>
        <authorList>
            <person name="Copeland A."/>
            <person name="Lucas S."/>
            <person name="Lapidus A."/>
            <person name="Barry K."/>
            <person name="Detter J.C."/>
            <person name="Glavina del Rio T."/>
            <person name="Dalin E."/>
            <person name="Tice H."/>
            <person name="Pitluck S."/>
            <person name="Chertkov O."/>
            <person name="Brettin T."/>
            <person name="Bruce D."/>
            <person name="Han C."/>
            <person name="Tapia R."/>
            <person name="Gilna P."/>
            <person name="Schmutz J."/>
            <person name="Larimer F."/>
            <person name="Land M."/>
            <person name="Hauser L."/>
            <person name="Kyrpides N."/>
            <person name="Kim E."/>
            <person name="Stahl D."/>
            <person name="Richardson P."/>
        </authorList>
    </citation>
    <scope>NUCLEOTIDE SEQUENCE [LARGE SCALE GENOMIC DNA]</scope>
    <source>
        <strain evidence="2">EF01-2</strain>
    </source>
</reference>
<dbReference type="STRING" id="391735.Veis_4897"/>
<gene>
    <name evidence="1" type="ordered locus">Veis_4897</name>
</gene>
<sequence length="123" mass="13842">MSIFEQLNTAGGDRAAGFWRRTEGWAQEERLLRVVRKIVIDGSTDLVLCRGSAARMLVASEDPEWLSRIHTNVVGDKLRIEQDPIVLGRTNITRGKGRRVTQTFHGPIQQVVYAAPLRHHGQT</sequence>
<dbReference type="HOGENOM" id="CLU_2014287_0_0_4"/>
<protein>
    <submittedName>
        <fullName evidence="1">Uncharacterized protein</fullName>
    </submittedName>
</protein>
<organism evidence="1 2">
    <name type="scientific">Verminephrobacter eiseniae (strain EF01-2)</name>
    <dbReference type="NCBI Taxonomy" id="391735"/>
    <lineage>
        <taxon>Bacteria</taxon>
        <taxon>Pseudomonadati</taxon>
        <taxon>Pseudomonadota</taxon>
        <taxon>Betaproteobacteria</taxon>
        <taxon>Burkholderiales</taxon>
        <taxon>Comamonadaceae</taxon>
        <taxon>Verminephrobacter</taxon>
    </lineage>
</organism>
<dbReference type="EMBL" id="CP000542">
    <property type="protein sequence ID" value="ABM60585.1"/>
    <property type="molecule type" value="Genomic_DNA"/>
</dbReference>
<accession>A1WSH8</accession>